<dbReference type="GO" id="GO:0006415">
    <property type="term" value="P:translational termination"/>
    <property type="evidence" value="ECO:0007669"/>
    <property type="project" value="TreeGrafter"/>
</dbReference>
<feature type="active site" description="Proton donor" evidence="2">
    <location>
        <position position="86"/>
    </location>
</feature>
<accession>K1XJE0</accession>
<dbReference type="Gene3D" id="3.30.2310.20">
    <property type="entry name" value="RelE-like"/>
    <property type="match status" value="1"/>
</dbReference>
<gene>
    <name evidence="3" type="ORF">ACD_80C00084G0003</name>
</gene>
<dbReference type="InterPro" id="IPR035093">
    <property type="entry name" value="RelE/ParE_toxin_dom_sf"/>
</dbReference>
<dbReference type="NCBIfam" id="TIGR02385">
    <property type="entry name" value="RelE_StbE"/>
    <property type="match status" value="1"/>
</dbReference>
<dbReference type="SUPFAM" id="SSF143011">
    <property type="entry name" value="RelE-like"/>
    <property type="match status" value="1"/>
</dbReference>
<dbReference type="AlphaFoldDB" id="K1XJE0"/>
<evidence type="ECO:0000256" key="1">
    <source>
        <dbReference type="ARBA" id="ARBA00022649"/>
    </source>
</evidence>
<name>K1XJE0_9BACT</name>
<comment type="caution">
    <text evidence="3">The sequence shown here is derived from an EMBL/GenBank/DDBJ whole genome shotgun (WGS) entry which is preliminary data.</text>
</comment>
<proteinExistence type="predicted"/>
<evidence type="ECO:0000256" key="2">
    <source>
        <dbReference type="PIRSR" id="PIRSR006156-1"/>
    </source>
</evidence>
<dbReference type="PANTHER" id="PTHR40588">
    <property type="entry name" value="MRNA INTERFERASE TOXIN YAFQ"/>
    <property type="match status" value="1"/>
</dbReference>
<dbReference type="GO" id="GO:0006402">
    <property type="term" value="P:mRNA catabolic process"/>
    <property type="evidence" value="ECO:0007669"/>
    <property type="project" value="TreeGrafter"/>
</dbReference>
<keyword evidence="1" id="KW-1277">Toxin-antitoxin system</keyword>
<evidence type="ECO:0000313" key="3">
    <source>
        <dbReference type="EMBL" id="EKD25317.1"/>
    </source>
</evidence>
<organism evidence="3">
    <name type="scientific">uncultured bacterium</name>
    <name type="common">gcode 4</name>
    <dbReference type="NCBI Taxonomy" id="1234023"/>
    <lineage>
        <taxon>Bacteria</taxon>
        <taxon>environmental samples</taxon>
    </lineage>
</organism>
<dbReference type="EMBL" id="AMFJ01036091">
    <property type="protein sequence ID" value="EKD25317.1"/>
    <property type="molecule type" value="Genomic_DNA"/>
</dbReference>
<dbReference type="PIRSF" id="PIRSF006156">
    <property type="entry name" value="YafQ"/>
    <property type="match status" value="1"/>
</dbReference>
<sequence length="91" mass="10979">MFEITKTSSFKRDMKNHIRNTKIIDNLKEISRCLLSQRCLPEHYQDHSLKGGFIWYRECHILPDLLLIYKINEQKKCITFSYIGSHSDIFW</sequence>
<protein>
    <submittedName>
        <fullName evidence="3">RelE/StbE family addiction module toxin</fullName>
    </submittedName>
</protein>
<dbReference type="Pfam" id="PF15738">
    <property type="entry name" value="YafQ_toxin"/>
    <property type="match status" value="1"/>
</dbReference>
<dbReference type="GO" id="GO:0004521">
    <property type="term" value="F:RNA endonuclease activity"/>
    <property type="evidence" value="ECO:0007669"/>
    <property type="project" value="TreeGrafter"/>
</dbReference>
<dbReference type="InterPro" id="IPR004386">
    <property type="entry name" value="Toxin_YafQ-like"/>
</dbReference>
<dbReference type="InterPro" id="IPR007712">
    <property type="entry name" value="RelE/ParE_toxin"/>
</dbReference>
<reference evidence="3" key="1">
    <citation type="journal article" date="2012" name="Science">
        <title>Fermentation, hydrogen, and sulfur metabolism in multiple uncultivated bacterial phyla.</title>
        <authorList>
            <person name="Wrighton K.C."/>
            <person name="Thomas B.C."/>
            <person name="Sharon I."/>
            <person name="Miller C.S."/>
            <person name="Castelle C.J."/>
            <person name="VerBerkmoes N.C."/>
            <person name="Wilkins M.J."/>
            <person name="Hettich R.L."/>
            <person name="Lipton M.S."/>
            <person name="Williams K.H."/>
            <person name="Long P.E."/>
            <person name="Banfield J.F."/>
        </authorList>
    </citation>
    <scope>NUCLEOTIDE SEQUENCE [LARGE SCALE GENOMIC DNA]</scope>
</reference>
<dbReference type="PANTHER" id="PTHR40588:SF1">
    <property type="entry name" value="MRNA INTERFERASE TOXIN YAFQ"/>
    <property type="match status" value="1"/>
</dbReference>